<feature type="domain" description="MIT" evidence="3">
    <location>
        <begin position="37"/>
        <end position="116"/>
    </location>
</feature>
<evidence type="ECO:0000313" key="5">
    <source>
        <dbReference type="Proteomes" id="UP000276133"/>
    </source>
</evidence>
<evidence type="ECO:0000256" key="1">
    <source>
        <dbReference type="SAM" id="Coils"/>
    </source>
</evidence>
<dbReference type="InterPro" id="IPR036181">
    <property type="entry name" value="MIT_dom_sf"/>
</dbReference>
<keyword evidence="1" id="KW-0175">Coiled coil</keyword>
<feature type="compositionally biased region" description="Polar residues" evidence="2">
    <location>
        <begin position="18"/>
        <end position="35"/>
    </location>
</feature>
<dbReference type="SMART" id="SM00745">
    <property type="entry name" value="MIT"/>
    <property type="match status" value="1"/>
</dbReference>
<name>A0A3M7RWF3_BRAPC</name>
<feature type="coiled-coil region" evidence="1">
    <location>
        <begin position="95"/>
        <end position="122"/>
    </location>
</feature>
<dbReference type="InterPro" id="IPR007330">
    <property type="entry name" value="MIT_dom"/>
</dbReference>
<proteinExistence type="predicted"/>
<sequence>MSQENSENQIVNIDDENAANQVVQSEQTSAPQNQEDNFDNLQKAVQILAQAKQLDELKRYDKALTLYRQGVDMLLEEMIVRQGTEQSRSYLRDKCNDFMNRIDQLKMMLQNQRAENKENEAKI</sequence>
<gene>
    <name evidence="4" type="ORF">BpHYR1_034234</name>
</gene>
<dbReference type="EMBL" id="REGN01002475">
    <property type="protein sequence ID" value="RNA27904.1"/>
    <property type="molecule type" value="Genomic_DNA"/>
</dbReference>
<dbReference type="Pfam" id="PF04212">
    <property type="entry name" value="MIT"/>
    <property type="match status" value="1"/>
</dbReference>
<organism evidence="4 5">
    <name type="scientific">Brachionus plicatilis</name>
    <name type="common">Marine rotifer</name>
    <name type="synonym">Brachionus muelleri</name>
    <dbReference type="NCBI Taxonomy" id="10195"/>
    <lineage>
        <taxon>Eukaryota</taxon>
        <taxon>Metazoa</taxon>
        <taxon>Spiralia</taxon>
        <taxon>Gnathifera</taxon>
        <taxon>Rotifera</taxon>
        <taxon>Eurotatoria</taxon>
        <taxon>Monogononta</taxon>
        <taxon>Pseudotrocha</taxon>
        <taxon>Ploima</taxon>
        <taxon>Brachionidae</taxon>
        <taxon>Brachionus</taxon>
    </lineage>
</organism>
<reference evidence="4 5" key="1">
    <citation type="journal article" date="2018" name="Sci. Rep.">
        <title>Genomic signatures of local adaptation to the degree of environmental predictability in rotifers.</title>
        <authorList>
            <person name="Franch-Gras L."/>
            <person name="Hahn C."/>
            <person name="Garcia-Roger E.M."/>
            <person name="Carmona M.J."/>
            <person name="Serra M."/>
            <person name="Gomez A."/>
        </authorList>
    </citation>
    <scope>NUCLEOTIDE SEQUENCE [LARGE SCALE GENOMIC DNA]</scope>
    <source>
        <strain evidence="4">HYR1</strain>
    </source>
</reference>
<dbReference type="STRING" id="10195.A0A3M7RWF3"/>
<dbReference type="OrthoDB" id="10054332at2759"/>
<feature type="compositionally biased region" description="Polar residues" evidence="2">
    <location>
        <begin position="1"/>
        <end position="11"/>
    </location>
</feature>
<protein>
    <submittedName>
        <fullName evidence="4">MIT domain-containing 1 isoform X2</fullName>
    </submittedName>
</protein>
<evidence type="ECO:0000313" key="4">
    <source>
        <dbReference type="EMBL" id="RNA27904.1"/>
    </source>
</evidence>
<feature type="region of interest" description="Disordered" evidence="2">
    <location>
        <begin position="1"/>
        <end position="36"/>
    </location>
</feature>
<comment type="caution">
    <text evidence="4">The sequence shown here is derived from an EMBL/GenBank/DDBJ whole genome shotgun (WGS) entry which is preliminary data.</text>
</comment>
<evidence type="ECO:0000256" key="2">
    <source>
        <dbReference type="SAM" id="MobiDB-lite"/>
    </source>
</evidence>
<dbReference type="Gene3D" id="1.20.58.80">
    <property type="entry name" value="Phosphotransferase system, lactose/cellobiose-type IIA subunit"/>
    <property type="match status" value="1"/>
</dbReference>
<dbReference type="SUPFAM" id="SSF116846">
    <property type="entry name" value="MIT domain"/>
    <property type="match status" value="1"/>
</dbReference>
<accession>A0A3M7RWF3</accession>
<dbReference type="Proteomes" id="UP000276133">
    <property type="component" value="Unassembled WGS sequence"/>
</dbReference>
<evidence type="ECO:0000259" key="3">
    <source>
        <dbReference type="SMART" id="SM00745"/>
    </source>
</evidence>
<keyword evidence="5" id="KW-1185">Reference proteome</keyword>
<dbReference type="AlphaFoldDB" id="A0A3M7RWF3"/>